<organism evidence="3 6">
    <name type="scientific">Orbilia oligospora</name>
    <name type="common">Nematode-trapping fungus</name>
    <name type="synonym">Arthrobotrys oligospora</name>
    <dbReference type="NCBI Taxonomy" id="2813651"/>
    <lineage>
        <taxon>Eukaryota</taxon>
        <taxon>Fungi</taxon>
        <taxon>Dikarya</taxon>
        <taxon>Ascomycota</taxon>
        <taxon>Pezizomycotina</taxon>
        <taxon>Orbiliomycetes</taxon>
        <taxon>Orbiliales</taxon>
        <taxon>Orbiliaceae</taxon>
        <taxon>Orbilia</taxon>
    </lineage>
</organism>
<evidence type="ECO:0000313" key="7">
    <source>
        <dbReference type="Proteomes" id="UP000483672"/>
    </source>
</evidence>
<evidence type="ECO:0000313" key="6">
    <source>
        <dbReference type="Proteomes" id="UP000479691"/>
    </source>
</evidence>
<gene>
    <name evidence="5" type="ORF">TWF191_007752</name>
    <name evidence="4" type="ORF">TWF679_007396</name>
    <name evidence="3" type="ORF">TWF788_002418</name>
</gene>
<dbReference type="Proteomes" id="UP000479691">
    <property type="component" value="Unassembled WGS sequence"/>
</dbReference>
<protein>
    <submittedName>
        <fullName evidence="3">Uncharacterized protein</fullName>
    </submittedName>
</protein>
<feature type="region of interest" description="Disordered" evidence="1">
    <location>
        <begin position="26"/>
        <end position="52"/>
    </location>
</feature>
<feature type="chain" id="PRO_5041131386" evidence="2">
    <location>
        <begin position="19"/>
        <end position="263"/>
    </location>
</feature>
<dbReference type="EMBL" id="WIPF01000005">
    <property type="protein sequence ID" value="KAF3231030.1"/>
    <property type="molecule type" value="Genomic_DNA"/>
</dbReference>
<dbReference type="EMBL" id="WIWT01000043">
    <property type="protein sequence ID" value="KAF3209247.1"/>
    <property type="molecule type" value="Genomic_DNA"/>
</dbReference>
<reference evidence="6 7" key="1">
    <citation type="submission" date="2019-06" db="EMBL/GenBank/DDBJ databases">
        <authorList>
            <person name="Palmer J.M."/>
        </authorList>
    </citation>
    <scope>NUCLEOTIDE SEQUENCE [LARGE SCALE GENOMIC DNA]</scope>
    <source>
        <strain evidence="5 7">TWF191</strain>
        <strain evidence="4">TWF679</strain>
        <strain evidence="3 6">TWF788</strain>
    </source>
</reference>
<evidence type="ECO:0000256" key="2">
    <source>
        <dbReference type="SAM" id="SignalP"/>
    </source>
</evidence>
<feature type="signal peptide" evidence="2">
    <location>
        <begin position="1"/>
        <end position="18"/>
    </location>
</feature>
<evidence type="ECO:0000313" key="5">
    <source>
        <dbReference type="EMBL" id="KAF3231030.1"/>
    </source>
</evidence>
<proteinExistence type="predicted"/>
<evidence type="ECO:0000313" key="3">
    <source>
        <dbReference type="EMBL" id="KAF3161727.1"/>
    </source>
</evidence>
<dbReference type="AlphaFoldDB" id="A0A6G1M9H4"/>
<evidence type="ECO:0000256" key="1">
    <source>
        <dbReference type="SAM" id="MobiDB-lite"/>
    </source>
</evidence>
<dbReference type="Proteomes" id="UP000483672">
    <property type="component" value="Unassembled WGS sequence"/>
</dbReference>
<sequence length="263" mass="28744">MVMLKILAILSASTLVVAPPPGLYSRYKPQNQNQNQNQPDSNSSGGTKTFRSPVVIPATPVLSENPNPISANIQLNSDYSMSQYSPSEGSRDINLELATVQFPSGGQNSGFSLSPMGTPRSARRTDSRFPTPKQKKVGIKYGTVRKKHIHWDGDENVETEGLPEDELGDIPTTIQMLGMPYSAREPKPTYRDPVVMTTNWGSLSQGRGDSEDVDDDDSSIDANFLENLDEEPATDQVLTYRPGLTPRVQIAMASRGGQYLAQV</sequence>
<dbReference type="Proteomes" id="UP000614610">
    <property type="component" value="Unassembled WGS sequence"/>
</dbReference>
<evidence type="ECO:0000313" key="4">
    <source>
        <dbReference type="EMBL" id="KAF3209247.1"/>
    </source>
</evidence>
<comment type="caution">
    <text evidence="3">The sequence shown here is derived from an EMBL/GenBank/DDBJ whole genome shotgun (WGS) entry which is preliminary data.</text>
</comment>
<feature type="region of interest" description="Disordered" evidence="1">
    <location>
        <begin position="106"/>
        <end position="134"/>
    </location>
</feature>
<feature type="compositionally biased region" description="Polar residues" evidence="1">
    <location>
        <begin position="39"/>
        <end position="50"/>
    </location>
</feature>
<keyword evidence="2" id="KW-0732">Signal</keyword>
<name>A0A6G1M9H4_ORBOL</name>
<accession>A0A6G1M9H4</accession>
<dbReference type="OrthoDB" id="5339790at2759"/>
<dbReference type="EMBL" id="JAABOE010000143">
    <property type="protein sequence ID" value="KAF3161727.1"/>
    <property type="molecule type" value="Genomic_DNA"/>
</dbReference>